<evidence type="ECO:0000256" key="6">
    <source>
        <dbReference type="ARBA" id="ARBA00022737"/>
    </source>
</evidence>
<dbReference type="PROSITE" id="PS50920">
    <property type="entry name" value="SOLCAR"/>
    <property type="match status" value="2"/>
</dbReference>
<dbReference type="Proteomes" id="UP000663836">
    <property type="component" value="Unassembled WGS sequence"/>
</dbReference>
<dbReference type="Proteomes" id="UP000663854">
    <property type="component" value="Unassembled WGS sequence"/>
</dbReference>
<feature type="repeat" description="Solcar" evidence="12">
    <location>
        <begin position="101"/>
        <end position="187"/>
    </location>
</feature>
<comment type="function">
    <text evidence="14">Catalyzes the exchange of ADP and ATP across the membrane.</text>
</comment>
<keyword evidence="6" id="KW-0677">Repeat</keyword>
<evidence type="ECO:0000256" key="1">
    <source>
        <dbReference type="ARBA" id="ARBA00004448"/>
    </source>
</evidence>
<dbReference type="EMBL" id="CAJNOT010001562">
    <property type="protein sequence ID" value="CAF1217915.1"/>
    <property type="molecule type" value="Genomic_DNA"/>
</dbReference>
<evidence type="ECO:0000313" key="18">
    <source>
        <dbReference type="EMBL" id="CAF3785481.1"/>
    </source>
</evidence>
<keyword evidence="9" id="KW-0496">Mitochondrion</keyword>
<evidence type="ECO:0000256" key="13">
    <source>
        <dbReference type="RuleBase" id="RU000488"/>
    </source>
</evidence>
<dbReference type="GO" id="GO:0140021">
    <property type="term" value="P:mitochondrial ADP transmembrane transport"/>
    <property type="evidence" value="ECO:0007669"/>
    <property type="project" value="InterPro"/>
</dbReference>
<dbReference type="InterPro" id="IPR002113">
    <property type="entry name" value="ADT_euk_type"/>
</dbReference>
<keyword evidence="8 14" id="KW-1133">Transmembrane helix</keyword>
<evidence type="ECO:0000256" key="7">
    <source>
        <dbReference type="ARBA" id="ARBA00022792"/>
    </source>
</evidence>
<dbReference type="EMBL" id="CAJNOL010004193">
    <property type="protein sequence ID" value="CAF1583103.1"/>
    <property type="molecule type" value="Genomic_DNA"/>
</dbReference>
<reference evidence="15" key="1">
    <citation type="submission" date="2021-02" db="EMBL/GenBank/DDBJ databases">
        <authorList>
            <person name="Nowell W R."/>
        </authorList>
    </citation>
    <scope>NUCLEOTIDE SEQUENCE</scope>
</reference>
<keyword evidence="7" id="KW-0999">Mitochondrion inner membrane</keyword>
<accession>A0A814XK82</accession>
<dbReference type="GO" id="GO:0005471">
    <property type="term" value="F:ATP:ADP antiporter activity"/>
    <property type="evidence" value="ECO:0007669"/>
    <property type="project" value="UniProtKB-UniRule"/>
</dbReference>
<evidence type="ECO:0000256" key="8">
    <source>
        <dbReference type="ARBA" id="ARBA00022989"/>
    </source>
</evidence>
<keyword evidence="4" id="KW-0050">Antiport</keyword>
<gene>
    <name evidence="18" type="ORF">JBS370_LOCUS14449</name>
    <name evidence="17" type="ORF">JXQ802_LOCUS46438</name>
    <name evidence="16" type="ORF">PYM288_LOCUS30674</name>
    <name evidence="15" type="ORF">ZHD862_LOCUS23716</name>
</gene>
<dbReference type="Gene3D" id="1.50.40.10">
    <property type="entry name" value="Mitochondrial carrier domain"/>
    <property type="match status" value="1"/>
</dbReference>
<name>A0A814XK82_9BILA</name>
<evidence type="ECO:0000313" key="16">
    <source>
        <dbReference type="EMBL" id="CAF1316245.1"/>
    </source>
</evidence>
<comment type="caution">
    <text evidence="15">The sequence shown here is derived from an EMBL/GenBank/DDBJ whole genome shotgun (WGS) entry which is preliminary data.</text>
</comment>
<evidence type="ECO:0000256" key="12">
    <source>
        <dbReference type="PROSITE-ProRule" id="PRU00282"/>
    </source>
</evidence>
<dbReference type="GO" id="GO:1901029">
    <property type="term" value="P:negative regulation of mitochondrial outer membrane permeabilization involved in apoptotic signaling pathway"/>
    <property type="evidence" value="ECO:0007669"/>
    <property type="project" value="TreeGrafter"/>
</dbReference>
<dbReference type="GO" id="GO:1990544">
    <property type="term" value="P:mitochondrial ATP transmembrane transport"/>
    <property type="evidence" value="ECO:0007669"/>
    <property type="project" value="InterPro"/>
</dbReference>
<evidence type="ECO:0000256" key="2">
    <source>
        <dbReference type="ARBA" id="ARBA00006375"/>
    </source>
</evidence>
<keyword evidence="3 13" id="KW-0813">Transport</keyword>
<evidence type="ECO:0000256" key="5">
    <source>
        <dbReference type="ARBA" id="ARBA00022692"/>
    </source>
</evidence>
<dbReference type="EMBL" id="CAJNOH010002917">
    <property type="protein sequence ID" value="CAF1316245.1"/>
    <property type="molecule type" value="Genomic_DNA"/>
</dbReference>
<comment type="subcellular location">
    <subcellularLocation>
        <location evidence="14">Membrane</location>
        <topology evidence="14">Multi-pass membrane protein</topology>
    </subcellularLocation>
    <subcellularLocation>
        <location evidence="1">Mitochondrion inner membrane</location>
        <topology evidence="1">Multi-pass membrane protein</topology>
    </subcellularLocation>
</comment>
<feature type="transmembrane region" description="Helical" evidence="14">
    <location>
        <begin position="65"/>
        <end position="89"/>
    </location>
</feature>
<evidence type="ECO:0000256" key="9">
    <source>
        <dbReference type="ARBA" id="ARBA00023128"/>
    </source>
</evidence>
<evidence type="ECO:0000256" key="4">
    <source>
        <dbReference type="ARBA" id="ARBA00022449"/>
    </source>
</evidence>
<evidence type="ECO:0000256" key="11">
    <source>
        <dbReference type="ARBA" id="ARBA00024143"/>
    </source>
</evidence>
<evidence type="ECO:0000313" key="19">
    <source>
        <dbReference type="Proteomes" id="UP000663864"/>
    </source>
</evidence>
<dbReference type="Pfam" id="PF00153">
    <property type="entry name" value="Mito_carr"/>
    <property type="match status" value="2"/>
</dbReference>
<evidence type="ECO:0000313" key="20">
    <source>
        <dbReference type="Proteomes" id="UP000663870"/>
    </source>
</evidence>
<comment type="caution">
    <text evidence="14">Lacks conserved residue(s) required for the propagation of feature annotation.</text>
</comment>
<evidence type="ECO:0000256" key="10">
    <source>
        <dbReference type="ARBA" id="ARBA00023136"/>
    </source>
</evidence>
<dbReference type="PANTHER" id="PTHR45635:SF14">
    <property type="entry name" value="ADP_ATP TRANSLOCASE"/>
    <property type="match status" value="1"/>
</dbReference>
<dbReference type="Proteomes" id="UP000663870">
    <property type="component" value="Unassembled WGS sequence"/>
</dbReference>
<evidence type="ECO:0000256" key="14">
    <source>
        <dbReference type="RuleBase" id="RU368008"/>
    </source>
</evidence>
<dbReference type="Proteomes" id="UP000663864">
    <property type="component" value="Unassembled WGS sequence"/>
</dbReference>
<dbReference type="GO" id="GO:0005743">
    <property type="term" value="C:mitochondrial inner membrane"/>
    <property type="evidence" value="ECO:0007669"/>
    <property type="project" value="UniProtKB-SubCell"/>
</dbReference>
<dbReference type="PANTHER" id="PTHR45635">
    <property type="entry name" value="ADP,ATP CARRIER PROTEIN 1-RELATED-RELATED"/>
    <property type="match status" value="1"/>
</dbReference>
<feature type="transmembrane region" description="Helical" evidence="14">
    <location>
        <begin position="6"/>
        <end position="23"/>
    </location>
</feature>
<comment type="subunit">
    <text evidence="14">Monomer.</text>
</comment>
<organism evidence="15 19">
    <name type="scientific">Rotaria sordida</name>
    <dbReference type="NCBI Taxonomy" id="392033"/>
    <lineage>
        <taxon>Eukaryota</taxon>
        <taxon>Metazoa</taxon>
        <taxon>Spiralia</taxon>
        <taxon>Gnathifera</taxon>
        <taxon>Rotifera</taxon>
        <taxon>Eurotatoria</taxon>
        <taxon>Bdelloidea</taxon>
        <taxon>Philodinida</taxon>
        <taxon>Philodinidae</taxon>
        <taxon>Rotaria</taxon>
    </lineage>
</organism>
<dbReference type="AlphaFoldDB" id="A0A814XK82"/>
<evidence type="ECO:0000313" key="17">
    <source>
        <dbReference type="EMBL" id="CAF1583103.1"/>
    </source>
</evidence>
<feature type="transmembrane region" description="Helical" evidence="14">
    <location>
        <begin position="159"/>
        <end position="178"/>
    </location>
</feature>
<dbReference type="InterPro" id="IPR023395">
    <property type="entry name" value="MCP_dom_sf"/>
</dbReference>
<comment type="catalytic activity">
    <reaction evidence="11">
        <text>ADP(in) + ATP(out) = ADP(out) + ATP(in)</text>
        <dbReference type="Rhea" id="RHEA:34999"/>
        <dbReference type="ChEBI" id="CHEBI:30616"/>
        <dbReference type="ChEBI" id="CHEBI:456216"/>
    </reaction>
    <physiologicalReaction direction="left-to-right" evidence="11">
        <dbReference type="Rhea" id="RHEA:35000"/>
    </physiologicalReaction>
</comment>
<comment type="similarity">
    <text evidence="2 13">Belongs to the mitochondrial carrier (TC 2.A.29) family.</text>
</comment>
<keyword evidence="5 12" id="KW-0812">Transmembrane</keyword>
<feature type="transmembrane region" description="Helical" evidence="14">
    <location>
        <begin position="101"/>
        <end position="125"/>
    </location>
</feature>
<keyword evidence="20" id="KW-1185">Reference proteome</keyword>
<dbReference type="SUPFAM" id="SSF103506">
    <property type="entry name" value="Mitochondrial carrier"/>
    <property type="match status" value="1"/>
</dbReference>
<sequence length="199" mass="21486">MKNFVINVLSGAVTGILPFCFIYPHDSIRVRLANDIRSVKRGGGERKYNGLIDAYRKTLAADGIVGLYCGFITPCVCAGVYYGCYFGFYNGLKPILIGTDAGILTSFLLAFGVTITSGIVSNPIATVRRRMMMTSGQAVRYKGSLDCTVQILRHEGIMAFFKGAGVWIIYGIAAAGVLDGFDKLVELYTGIKVNTGAHD</sequence>
<feature type="repeat" description="Solcar" evidence="12">
    <location>
        <begin position="2"/>
        <end position="95"/>
    </location>
</feature>
<evidence type="ECO:0000256" key="3">
    <source>
        <dbReference type="ARBA" id="ARBA00022448"/>
    </source>
</evidence>
<proteinExistence type="inferred from homology"/>
<evidence type="ECO:0000313" key="15">
    <source>
        <dbReference type="EMBL" id="CAF1217915.1"/>
    </source>
</evidence>
<keyword evidence="10 12" id="KW-0472">Membrane</keyword>
<dbReference type="InterPro" id="IPR018108">
    <property type="entry name" value="MCP_transmembrane"/>
</dbReference>
<dbReference type="EMBL" id="CAJOBD010001301">
    <property type="protein sequence ID" value="CAF3785481.1"/>
    <property type="molecule type" value="Genomic_DNA"/>
</dbReference>
<protein>
    <recommendedName>
        <fullName evidence="14">ADP/ATP translocase</fullName>
    </recommendedName>
    <alternativeName>
        <fullName evidence="14">ADP,ATP carrier protein</fullName>
    </alternativeName>
</protein>